<gene>
    <name evidence="5" type="ORF">OK345_08765</name>
</gene>
<dbReference type="InterPro" id="IPR036641">
    <property type="entry name" value="HPT_dom_sf"/>
</dbReference>
<keyword evidence="2" id="KW-0902">Two-component regulatory system</keyword>
<dbReference type="InterPro" id="IPR008207">
    <property type="entry name" value="Sig_transdc_His_kin_Hpt_dom"/>
</dbReference>
<dbReference type="InterPro" id="IPR011006">
    <property type="entry name" value="CheY-like_superfamily"/>
</dbReference>
<evidence type="ECO:0000256" key="2">
    <source>
        <dbReference type="ARBA" id="ARBA00023012"/>
    </source>
</evidence>
<dbReference type="PANTHER" id="PTHR44591">
    <property type="entry name" value="STRESS RESPONSE REGULATOR PROTEIN 1"/>
    <property type="match status" value="1"/>
</dbReference>
<dbReference type="EMBL" id="JAPCHY010000005">
    <property type="protein sequence ID" value="MCW4472595.1"/>
    <property type="molecule type" value="Genomic_DNA"/>
</dbReference>
<dbReference type="Gene3D" id="3.40.50.2300">
    <property type="match status" value="1"/>
</dbReference>
<dbReference type="PROSITE" id="PS50110">
    <property type="entry name" value="RESPONSE_REGULATORY"/>
    <property type="match status" value="1"/>
</dbReference>
<proteinExistence type="predicted"/>
<dbReference type="PANTHER" id="PTHR44591:SF21">
    <property type="entry name" value="TWO-COMPONENT RESPONSE REGULATOR"/>
    <property type="match status" value="1"/>
</dbReference>
<comment type="caution">
    <text evidence="5">The sequence shown here is derived from an EMBL/GenBank/DDBJ whole genome shotgun (WGS) entry which is preliminary data.</text>
</comment>
<feature type="domain" description="Response regulatory" evidence="4">
    <location>
        <begin position="11"/>
        <end position="125"/>
    </location>
</feature>
<dbReference type="InterPro" id="IPR001789">
    <property type="entry name" value="Sig_transdc_resp-reg_receiver"/>
</dbReference>
<evidence type="ECO:0000313" key="5">
    <source>
        <dbReference type="EMBL" id="MCW4472595.1"/>
    </source>
</evidence>
<dbReference type="Pfam" id="PF00072">
    <property type="entry name" value="Response_reg"/>
    <property type="match status" value="1"/>
</dbReference>
<protein>
    <submittedName>
        <fullName evidence="5">Response regulator</fullName>
    </submittedName>
</protein>
<dbReference type="SMART" id="SM00448">
    <property type="entry name" value="REC"/>
    <property type="match status" value="1"/>
</dbReference>
<keyword evidence="6" id="KW-1185">Reference proteome</keyword>
<evidence type="ECO:0000313" key="6">
    <source>
        <dbReference type="Proteomes" id="UP001209922"/>
    </source>
</evidence>
<dbReference type="Proteomes" id="UP001209922">
    <property type="component" value="Unassembled WGS sequence"/>
</dbReference>
<reference evidence="5 6" key="1">
    <citation type="submission" date="2022-10" db="EMBL/GenBank/DDBJ databases">
        <title>Xanthomonas sp. H13-6.</title>
        <authorList>
            <person name="Liu X."/>
            <person name="Deng Z."/>
            <person name="Jiang Y."/>
            <person name="Yu T."/>
            <person name="Ai J."/>
        </authorList>
    </citation>
    <scope>NUCLEOTIDE SEQUENCE [LARGE SCALE GENOMIC DNA]</scope>
    <source>
        <strain evidence="5 6">H13-6</strain>
    </source>
</reference>
<accession>A0ABT3JWR6</accession>
<evidence type="ECO:0000259" key="4">
    <source>
        <dbReference type="PROSITE" id="PS50110"/>
    </source>
</evidence>
<dbReference type="RefSeq" id="WP_265127552.1">
    <property type="nucleotide sequence ID" value="NZ_JAPCHY010000005.1"/>
</dbReference>
<sequence length="237" mass="25139">MNISGQDPAPRFMLVEDDPISQGFFQATLESLPARVDTAGSLADAVQLAGTTHHDLWLIDVNLPDGSGTDLLRRLRRSHPGIPALAHTADGGVAAHGELLAAGFSETLVKPLTPESLLKAVRRTLARGGDAGSLASENRVTDWDETAALAALNGQRGHLLALRELFLAELPGTRDAVVSALQQHDETALRGQLHRLQASCGFVGATRLGRAVRQLHRDPASPQAQSQFSDAVAALLH</sequence>
<feature type="modified residue" description="4-aspartylphosphate" evidence="3">
    <location>
        <position position="60"/>
    </location>
</feature>
<evidence type="ECO:0000256" key="3">
    <source>
        <dbReference type="PROSITE-ProRule" id="PRU00169"/>
    </source>
</evidence>
<dbReference type="InterPro" id="IPR050595">
    <property type="entry name" value="Bact_response_regulator"/>
</dbReference>
<dbReference type="SUPFAM" id="SSF47226">
    <property type="entry name" value="Histidine-containing phosphotransfer domain, HPT domain"/>
    <property type="match status" value="1"/>
</dbReference>
<keyword evidence="1 3" id="KW-0597">Phosphoprotein</keyword>
<organism evidence="5 6">
    <name type="scientific">Xanthomonas chitinilytica</name>
    <dbReference type="NCBI Taxonomy" id="2989819"/>
    <lineage>
        <taxon>Bacteria</taxon>
        <taxon>Pseudomonadati</taxon>
        <taxon>Pseudomonadota</taxon>
        <taxon>Gammaproteobacteria</taxon>
        <taxon>Lysobacterales</taxon>
        <taxon>Lysobacteraceae</taxon>
        <taxon>Xanthomonas</taxon>
    </lineage>
</organism>
<dbReference type="CDD" id="cd00156">
    <property type="entry name" value="REC"/>
    <property type="match status" value="1"/>
</dbReference>
<evidence type="ECO:0000256" key="1">
    <source>
        <dbReference type="ARBA" id="ARBA00022553"/>
    </source>
</evidence>
<dbReference type="Pfam" id="PF01627">
    <property type="entry name" value="Hpt"/>
    <property type="match status" value="1"/>
</dbReference>
<dbReference type="Gene3D" id="1.20.120.160">
    <property type="entry name" value="HPT domain"/>
    <property type="match status" value="1"/>
</dbReference>
<dbReference type="SUPFAM" id="SSF52172">
    <property type="entry name" value="CheY-like"/>
    <property type="match status" value="1"/>
</dbReference>
<name>A0ABT3JWR6_9XANT</name>